<sequence>MTAQAMAAVAGEFLDALDEERRGLAAHDFADPLRVQWTYVPAWRPGVPLLGLGRRARNAAHRLLATALAPHAFAQAVTVMALEEVLDLREEGRGRRHSDDYYLALFGTPGAARWSWRFEGHHVSVTATVSGDEVEVAPLFLGANPAAVTYEGVAVTRPLPLEEDLARALLADLPAAHRAAALIAGTAPPDILTGTAIATDPLDPLGVRGAELPGSAATLLGRLASVYVDRLAPALRVPVEPGKLAFAWAGPAERGHGHYYRIQGPGLLIEYDNTQNGANHAHSVLRRPGADFGAALLPAHLAEEHQG</sequence>
<dbReference type="RefSeq" id="WP_221340511.1">
    <property type="nucleotide sequence ID" value="NZ_JACHIN010000004.1"/>
</dbReference>
<dbReference type="PANTHER" id="PTHR37489:SF1">
    <property type="entry name" value="DUF3500 DOMAIN-CONTAINING PROTEIN"/>
    <property type="match status" value="1"/>
</dbReference>
<evidence type="ECO:0000313" key="1">
    <source>
        <dbReference type="EMBL" id="MBB5078291.1"/>
    </source>
</evidence>
<dbReference type="PANTHER" id="PTHR37489">
    <property type="entry name" value="DUF3500 DOMAIN-CONTAINING PROTEIN"/>
    <property type="match status" value="1"/>
</dbReference>
<reference evidence="1 2" key="1">
    <citation type="submission" date="2020-08" db="EMBL/GenBank/DDBJ databases">
        <title>Genomic Encyclopedia of Type Strains, Phase IV (KMG-IV): sequencing the most valuable type-strain genomes for metagenomic binning, comparative biology and taxonomic classification.</title>
        <authorList>
            <person name="Goeker M."/>
        </authorList>
    </citation>
    <scope>NUCLEOTIDE SEQUENCE [LARGE SCALE GENOMIC DNA]</scope>
    <source>
        <strain evidence="1 2">DSM 45385</strain>
    </source>
</reference>
<dbReference type="AlphaFoldDB" id="A0A7W8A3Z0"/>
<keyword evidence="2" id="KW-1185">Reference proteome</keyword>
<dbReference type="InterPro" id="IPR021889">
    <property type="entry name" value="DUF3500"/>
</dbReference>
<dbReference type="EMBL" id="JACHIN010000004">
    <property type="protein sequence ID" value="MBB5078291.1"/>
    <property type="molecule type" value="Genomic_DNA"/>
</dbReference>
<evidence type="ECO:0000313" key="2">
    <source>
        <dbReference type="Proteomes" id="UP000568380"/>
    </source>
</evidence>
<accession>A0A7W8A3Z0</accession>
<organism evidence="1 2">
    <name type="scientific">Nonomuraea endophytica</name>
    <dbReference type="NCBI Taxonomy" id="714136"/>
    <lineage>
        <taxon>Bacteria</taxon>
        <taxon>Bacillati</taxon>
        <taxon>Actinomycetota</taxon>
        <taxon>Actinomycetes</taxon>
        <taxon>Streptosporangiales</taxon>
        <taxon>Streptosporangiaceae</taxon>
        <taxon>Nonomuraea</taxon>
    </lineage>
</organism>
<evidence type="ECO:0008006" key="3">
    <source>
        <dbReference type="Google" id="ProtNLM"/>
    </source>
</evidence>
<dbReference type="Pfam" id="PF12006">
    <property type="entry name" value="DUF3500"/>
    <property type="match status" value="1"/>
</dbReference>
<protein>
    <recommendedName>
        <fullName evidence="3">DUF3500 domain-containing protein</fullName>
    </recommendedName>
</protein>
<name>A0A7W8A3Z0_9ACTN</name>
<proteinExistence type="predicted"/>
<dbReference type="Proteomes" id="UP000568380">
    <property type="component" value="Unassembled WGS sequence"/>
</dbReference>
<gene>
    <name evidence="1" type="ORF">HNR40_003766</name>
</gene>
<comment type="caution">
    <text evidence="1">The sequence shown here is derived from an EMBL/GenBank/DDBJ whole genome shotgun (WGS) entry which is preliminary data.</text>
</comment>